<dbReference type="AlphaFoldDB" id="A0A2A2M2W0"/>
<reference evidence="1 2" key="1">
    <citation type="journal article" date="2017" name="Curr. Biol.">
        <title>Genome architecture and evolution of a unichromosomal asexual nematode.</title>
        <authorList>
            <person name="Fradin H."/>
            <person name="Zegar C."/>
            <person name="Gutwein M."/>
            <person name="Lucas J."/>
            <person name="Kovtun M."/>
            <person name="Corcoran D."/>
            <person name="Baugh L.R."/>
            <person name="Kiontke K."/>
            <person name="Gunsalus K."/>
            <person name="Fitch D.H."/>
            <person name="Piano F."/>
        </authorList>
    </citation>
    <scope>NUCLEOTIDE SEQUENCE [LARGE SCALE GENOMIC DNA]</scope>
    <source>
        <strain evidence="1">PF1309</strain>
    </source>
</reference>
<evidence type="ECO:0000313" key="1">
    <source>
        <dbReference type="EMBL" id="PAV92770.1"/>
    </source>
</evidence>
<evidence type="ECO:0000313" key="2">
    <source>
        <dbReference type="Proteomes" id="UP000218231"/>
    </source>
</evidence>
<gene>
    <name evidence="1" type="ORF">WR25_11222</name>
</gene>
<keyword evidence="2" id="KW-1185">Reference proteome</keyword>
<accession>A0A2A2M2W0</accession>
<comment type="caution">
    <text evidence="1">The sequence shown here is derived from an EMBL/GenBank/DDBJ whole genome shotgun (WGS) entry which is preliminary data.</text>
</comment>
<organism evidence="1 2">
    <name type="scientific">Diploscapter pachys</name>
    <dbReference type="NCBI Taxonomy" id="2018661"/>
    <lineage>
        <taxon>Eukaryota</taxon>
        <taxon>Metazoa</taxon>
        <taxon>Ecdysozoa</taxon>
        <taxon>Nematoda</taxon>
        <taxon>Chromadorea</taxon>
        <taxon>Rhabditida</taxon>
        <taxon>Rhabditina</taxon>
        <taxon>Rhabditomorpha</taxon>
        <taxon>Rhabditoidea</taxon>
        <taxon>Rhabditidae</taxon>
        <taxon>Diploscapter</taxon>
    </lineage>
</organism>
<protein>
    <submittedName>
        <fullName evidence="1">Uncharacterized protein</fullName>
    </submittedName>
</protein>
<proteinExistence type="predicted"/>
<dbReference type="Proteomes" id="UP000218231">
    <property type="component" value="Unassembled WGS sequence"/>
</dbReference>
<sequence length="115" mass="13387">MERLANSQKKFVYEKNISSYRKHPGVHKIRTQLLLLLSDQSEHPEYLHFGRNVSKNSSAASSKRTTTDTDIALHQIDEEFDTATQWIEQKEQQRVELSKVRQIGLIAGHREEVQQ</sequence>
<name>A0A2A2M2W0_9BILA</name>
<dbReference type="EMBL" id="LIAE01006025">
    <property type="protein sequence ID" value="PAV92770.1"/>
    <property type="molecule type" value="Genomic_DNA"/>
</dbReference>